<comment type="caution">
    <text evidence="1">The sequence shown here is derived from an EMBL/GenBank/DDBJ whole genome shotgun (WGS) entry which is preliminary data.</text>
</comment>
<dbReference type="EMBL" id="JAUEPU010000086">
    <property type="protein sequence ID" value="KAK0479844.1"/>
    <property type="molecule type" value="Genomic_DNA"/>
</dbReference>
<name>A0AA39P9C2_9AGAR</name>
<reference evidence="1" key="1">
    <citation type="submission" date="2023-06" db="EMBL/GenBank/DDBJ databases">
        <authorList>
            <consortium name="Lawrence Berkeley National Laboratory"/>
            <person name="Ahrendt S."/>
            <person name="Sahu N."/>
            <person name="Indic B."/>
            <person name="Wong-Bajracharya J."/>
            <person name="Merenyi Z."/>
            <person name="Ke H.-M."/>
            <person name="Monk M."/>
            <person name="Kocsube S."/>
            <person name="Drula E."/>
            <person name="Lipzen A."/>
            <person name="Balint B."/>
            <person name="Henrissat B."/>
            <person name="Andreopoulos B."/>
            <person name="Martin F.M."/>
            <person name="Harder C.B."/>
            <person name="Rigling D."/>
            <person name="Ford K.L."/>
            <person name="Foster G.D."/>
            <person name="Pangilinan J."/>
            <person name="Papanicolaou A."/>
            <person name="Barry K."/>
            <person name="LaButti K."/>
            <person name="Viragh M."/>
            <person name="Koriabine M."/>
            <person name="Yan M."/>
            <person name="Riley R."/>
            <person name="Champramary S."/>
            <person name="Plett K.L."/>
            <person name="Tsai I.J."/>
            <person name="Slot J."/>
            <person name="Sipos G."/>
            <person name="Plett J."/>
            <person name="Nagy L.G."/>
            <person name="Grigoriev I.V."/>
        </authorList>
    </citation>
    <scope>NUCLEOTIDE SEQUENCE</scope>
    <source>
        <strain evidence="1">HWK02</strain>
    </source>
</reference>
<gene>
    <name evidence="1" type="ORF">EDD18DRAFT_1113776</name>
</gene>
<evidence type="ECO:0008006" key="3">
    <source>
        <dbReference type="Google" id="ProtNLM"/>
    </source>
</evidence>
<keyword evidence="2" id="KW-1185">Reference proteome</keyword>
<protein>
    <recommendedName>
        <fullName evidence="3">BTB domain-containing protein</fullName>
    </recommendedName>
</protein>
<evidence type="ECO:0000313" key="2">
    <source>
        <dbReference type="Proteomes" id="UP001175228"/>
    </source>
</evidence>
<dbReference type="AlphaFoldDB" id="A0AA39P9C2"/>
<organism evidence="1 2">
    <name type="scientific">Armillaria luteobubalina</name>
    <dbReference type="NCBI Taxonomy" id="153913"/>
    <lineage>
        <taxon>Eukaryota</taxon>
        <taxon>Fungi</taxon>
        <taxon>Dikarya</taxon>
        <taxon>Basidiomycota</taxon>
        <taxon>Agaricomycotina</taxon>
        <taxon>Agaricomycetes</taxon>
        <taxon>Agaricomycetidae</taxon>
        <taxon>Agaricales</taxon>
        <taxon>Marasmiineae</taxon>
        <taxon>Physalacriaceae</taxon>
        <taxon>Armillaria</taxon>
    </lineage>
</organism>
<evidence type="ECO:0000313" key="1">
    <source>
        <dbReference type="EMBL" id="KAK0479844.1"/>
    </source>
</evidence>
<dbReference type="Proteomes" id="UP001175228">
    <property type="component" value="Unassembled WGS sequence"/>
</dbReference>
<accession>A0AA39P9C2</accession>
<proteinExistence type="predicted"/>
<sequence>MASQEPYLTYHPTFNSPDANAILSSLDGTLYRLPSSVLRWTTTFFASPSFTFEPSSKPIPIHEHVAVLERLLRIISGLAIPPWRTFDDPEGELSLAGTWGARRAVDVGSVRHTLELSLHEEQYQERLRWIQMCALVRLFKFHRKRRDEFRAALVWRMFWEMDTRPSGDRLCSLEIEEWEEMERCFGEKCAGCGRAVYERLDLLERLMPWVSQRNVQAYSISSACGDMRLRKVNITGP</sequence>